<comment type="subcellular location">
    <subcellularLocation>
        <location evidence="14">Endoplasmic reticulum membrane</location>
        <topology evidence="14">Multi-pass membrane protein</topology>
    </subcellularLocation>
    <subcellularLocation>
        <location evidence="1">Membrane</location>
        <topology evidence="1">Multi-pass membrane protein</topology>
    </subcellularLocation>
</comment>
<evidence type="ECO:0000256" key="9">
    <source>
        <dbReference type="ARBA" id="ARBA00023098"/>
    </source>
</evidence>
<sequence length="228" mass="27128">METKKSQTRQQSPPMVKHYLAIYNAVQFIGWAYGLFLTIRFLLFSPERHNYRLLWEHCSIIITIFQTYQLIEVFHAMIGFVRSNPFTTFTQIFSRLMLVWGILIPLSEARYSIGVPMLLIAWCIAECTRYAYYALNIYDAVPYICTWLRYTLFIVLYPIGVSGELFTTYAALRPIRQQKFLSFDLPNKLNFSFHYDVYCIIFMLSYIHFFPSALSLHVWATKKDYWFI</sequence>
<evidence type="ECO:0000313" key="16">
    <source>
        <dbReference type="Proteomes" id="UP000790347"/>
    </source>
</evidence>
<dbReference type="EC" id="4.2.1.134" evidence="4 14"/>
<protein>
    <recommendedName>
        <fullName evidence="4 14">Very-long-chain (3R)-3-hydroxyacyl-CoA dehydratase</fullName>
        <ecNumber evidence="4 14">4.2.1.134</ecNumber>
    </recommendedName>
</protein>
<comment type="similarity">
    <text evidence="3 14">Belongs to the very long-chain fatty acids dehydratase HACD family.</text>
</comment>
<feature type="transmembrane region" description="Helical" evidence="14">
    <location>
        <begin position="147"/>
        <end position="172"/>
    </location>
</feature>
<dbReference type="PANTHER" id="PTHR11035:SF3">
    <property type="entry name" value="VERY-LONG-CHAIN (3R)-3-HYDROXYACYL-COA DEHYDRATASE"/>
    <property type="match status" value="1"/>
</dbReference>
<evidence type="ECO:0000256" key="7">
    <source>
        <dbReference type="ARBA" id="ARBA00022832"/>
    </source>
</evidence>
<evidence type="ECO:0000256" key="4">
    <source>
        <dbReference type="ARBA" id="ARBA00013122"/>
    </source>
</evidence>
<evidence type="ECO:0000313" key="15">
    <source>
        <dbReference type="EMBL" id="KAH9527912.1"/>
    </source>
</evidence>
<evidence type="ECO:0000256" key="1">
    <source>
        <dbReference type="ARBA" id="ARBA00004141"/>
    </source>
</evidence>
<keyword evidence="5 14" id="KW-0444">Lipid biosynthesis</keyword>
<dbReference type="GO" id="GO:0030497">
    <property type="term" value="P:fatty acid elongation"/>
    <property type="evidence" value="ECO:0007669"/>
    <property type="project" value="TreeGrafter"/>
</dbReference>
<reference evidence="15" key="1">
    <citation type="submission" date="2013-05" db="EMBL/GenBank/DDBJ databases">
        <authorList>
            <person name="Yim A.K.Y."/>
            <person name="Chan T.F."/>
            <person name="Ji K.M."/>
            <person name="Liu X.Y."/>
            <person name="Zhou J.W."/>
            <person name="Li R.Q."/>
            <person name="Yang K.Y."/>
            <person name="Li J."/>
            <person name="Li M."/>
            <person name="Law P.T.W."/>
            <person name="Wu Y.L."/>
            <person name="Cai Z.L."/>
            <person name="Qin H."/>
            <person name="Bao Y."/>
            <person name="Leung R.K.K."/>
            <person name="Ng P.K.S."/>
            <person name="Zou J."/>
            <person name="Zhong X.J."/>
            <person name="Ran P.X."/>
            <person name="Zhong N.S."/>
            <person name="Liu Z.G."/>
            <person name="Tsui S.K.W."/>
        </authorList>
    </citation>
    <scope>NUCLEOTIDE SEQUENCE</scope>
    <source>
        <strain evidence="15">Derf</strain>
        <tissue evidence="15">Whole organism</tissue>
    </source>
</reference>
<keyword evidence="6 14" id="KW-0812">Transmembrane</keyword>
<dbReference type="PANTHER" id="PTHR11035">
    <property type="entry name" value="VERY-LONG-CHAIN (3R)-3-HYDROXYACYL-COA DEHYDRATASE"/>
    <property type="match status" value="1"/>
</dbReference>
<feature type="transmembrane region" description="Helical" evidence="14">
    <location>
        <begin position="193"/>
        <end position="220"/>
    </location>
</feature>
<accession>A0A922IBU5</accession>
<dbReference type="GO" id="GO:0042761">
    <property type="term" value="P:very long-chain fatty acid biosynthetic process"/>
    <property type="evidence" value="ECO:0007669"/>
    <property type="project" value="TreeGrafter"/>
</dbReference>
<keyword evidence="11 14" id="KW-0275">Fatty acid biosynthesis</keyword>
<keyword evidence="9 14" id="KW-0443">Lipid metabolism</keyword>
<keyword evidence="16" id="KW-1185">Reference proteome</keyword>
<evidence type="ECO:0000256" key="11">
    <source>
        <dbReference type="ARBA" id="ARBA00023160"/>
    </source>
</evidence>
<evidence type="ECO:0000256" key="6">
    <source>
        <dbReference type="ARBA" id="ARBA00022692"/>
    </source>
</evidence>
<organism evidence="15 16">
    <name type="scientific">Dermatophagoides farinae</name>
    <name type="common">American house dust mite</name>
    <dbReference type="NCBI Taxonomy" id="6954"/>
    <lineage>
        <taxon>Eukaryota</taxon>
        <taxon>Metazoa</taxon>
        <taxon>Ecdysozoa</taxon>
        <taxon>Arthropoda</taxon>
        <taxon>Chelicerata</taxon>
        <taxon>Arachnida</taxon>
        <taxon>Acari</taxon>
        <taxon>Acariformes</taxon>
        <taxon>Sarcoptiformes</taxon>
        <taxon>Astigmata</taxon>
        <taxon>Psoroptidia</taxon>
        <taxon>Analgoidea</taxon>
        <taxon>Pyroglyphidae</taxon>
        <taxon>Dermatophagoidinae</taxon>
        <taxon>Dermatophagoides</taxon>
    </lineage>
</organism>
<keyword evidence="7 14" id="KW-0276">Fatty acid metabolism</keyword>
<feature type="transmembrane region" description="Helical" evidence="14">
    <location>
        <begin position="113"/>
        <end position="135"/>
    </location>
</feature>
<evidence type="ECO:0000256" key="12">
    <source>
        <dbReference type="ARBA" id="ARBA00023239"/>
    </source>
</evidence>
<reference evidence="15" key="2">
    <citation type="journal article" date="2022" name="Res Sq">
        <title>Comparative Genomics Reveals Insights into the Divergent Evolution of Astigmatic Mites and Household Pest Adaptations.</title>
        <authorList>
            <person name="Xiong Q."/>
            <person name="Wan A.T.-Y."/>
            <person name="Liu X.-Y."/>
            <person name="Fung C.S.-H."/>
            <person name="Xiao X."/>
            <person name="Malainual N."/>
            <person name="Hou J."/>
            <person name="Wang L."/>
            <person name="Wang M."/>
            <person name="Yang K."/>
            <person name="Cui Y."/>
            <person name="Leung E."/>
            <person name="Nong W."/>
            <person name="Shin S.-K."/>
            <person name="Au S."/>
            <person name="Jeong K.Y."/>
            <person name="Chew F.T."/>
            <person name="Hui J."/>
            <person name="Leung T.F."/>
            <person name="Tungtrongchitr A."/>
            <person name="Zhong N."/>
            <person name="Liu Z."/>
            <person name="Tsui S."/>
        </authorList>
    </citation>
    <scope>NUCLEOTIDE SEQUENCE</scope>
    <source>
        <strain evidence="15">Derf</strain>
        <tissue evidence="15">Whole organism</tissue>
    </source>
</reference>
<evidence type="ECO:0000256" key="14">
    <source>
        <dbReference type="RuleBase" id="RU363109"/>
    </source>
</evidence>
<keyword evidence="10 14" id="KW-0472">Membrane</keyword>
<dbReference type="InterPro" id="IPR007482">
    <property type="entry name" value="Tyr_Pase-like_PTPLA"/>
</dbReference>
<evidence type="ECO:0000256" key="3">
    <source>
        <dbReference type="ARBA" id="ARBA00007811"/>
    </source>
</evidence>
<comment type="pathway">
    <text evidence="2 14">Lipid metabolism; fatty acid biosynthesis.</text>
</comment>
<evidence type="ECO:0000256" key="2">
    <source>
        <dbReference type="ARBA" id="ARBA00005194"/>
    </source>
</evidence>
<feature type="transmembrane region" description="Helical" evidence="14">
    <location>
        <begin position="86"/>
        <end position="106"/>
    </location>
</feature>
<evidence type="ECO:0000256" key="8">
    <source>
        <dbReference type="ARBA" id="ARBA00022989"/>
    </source>
</evidence>
<dbReference type="GO" id="GO:0102158">
    <property type="term" value="F:very-long-chain (3R)-3-hydroxyacyl-CoA dehydratase activity"/>
    <property type="evidence" value="ECO:0007669"/>
    <property type="project" value="UniProtKB-EC"/>
</dbReference>
<feature type="transmembrane region" description="Helical" evidence="14">
    <location>
        <begin position="20"/>
        <end position="42"/>
    </location>
</feature>
<dbReference type="AlphaFoldDB" id="A0A922IBU5"/>
<dbReference type="GO" id="GO:0005789">
    <property type="term" value="C:endoplasmic reticulum membrane"/>
    <property type="evidence" value="ECO:0007669"/>
    <property type="project" value="UniProtKB-SubCell"/>
</dbReference>
<evidence type="ECO:0000256" key="13">
    <source>
        <dbReference type="ARBA" id="ARBA00036671"/>
    </source>
</evidence>
<gene>
    <name evidence="15" type="ORF">DERF_001899</name>
</gene>
<proteinExistence type="inferred from homology"/>
<evidence type="ECO:0000256" key="5">
    <source>
        <dbReference type="ARBA" id="ARBA00022516"/>
    </source>
</evidence>
<dbReference type="Pfam" id="PF04387">
    <property type="entry name" value="PTPLA"/>
    <property type="match status" value="1"/>
</dbReference>
<keyword evidence="14" id="KW-0256">Endoplasmic reticulum</keyword>
<dbReference type="Proteomes" id="UP000790347">
    <property type="component" value="Unassembled WGS sequence"/>
</dbReference>
<keyword evidence="12 14" id="KW-0456">Lyase</keyword>
<dbReference type="EMBL" id="ASGP02000001">
    <property type="protein sequence ID" value="KAH9527912.1"/>
    <property type="molecule type" value="Genomic_DNA"/>
</dbReference>
<comment type="catalytic activity">
    <reaction evidence="13 14">
        <text>a very-long-chain (3R)-3-hydroxyacyl-CoA = a very-long-chain (2E)-enoyl-CoA + H2O</text>
        <dbReference type="Rhea" id="RHEA:45812"/>
        <dbReference type="ChEBI" id="CHEBI:15377"/>
        <dbReference type="ChEBI" id="CHEBI:83728"/>
        <dbReference type="ChEBI" id="CHEBI:85440"/>
        <dbReference type="EC" id="4.2.1.134"/>
    </reaction>
</comment>
<comment type="caution">
    <text evidence="15">The sequence shown here is derived from an EMBL/GenBank/DDBJ whole genome shotgun (WGS) entry which is preliminary data.</text>
</comment>
<evidence type="ECO:0000256" key="10">
    <source>
        <dbReference type="ARBA" id="ARBA00023136"/>
    </source>
</evidence>
<dbReference type="GO" id="GO:0030148">
    <property type="term" value="P:sphingolipid biosynthetic process"/>
    <property type="evidence" value="ECO:0007669"/>
    <property type="project" value="TreeGrafter"/>
</dbReference>
<keyword evidence="8 14" id="KW-1133">Transmembrane helix</keyword>
<comment type="function">
    <text evidence="14">Catalyzes the third of the four reactions of the long-chain fatty acids elongation cycle. This endoplasmic reticulum-bound enzymatic process, allows the addition of two carbons to the chain of long- and very long-chain fatty acids/VLCFAs per cycle. This enzyme catalyzes the dehydration of the 3-hydroxyacyl-CoA intermediate into trans-2,3-enoyl-CoA, within each cycle of fatty acid elongation. Thereby, it participates to the production of VLCFAs of different chain lengths that are involved in multiple biological processes as precursors of membrane lipids and lipid mediators.</text>
</comment>
<name>A0A922IBU5_DERFA</name>
<dbReference type="EMBL" id="ASGP02000001">
    <property type="protein sequence ID" value="KAH9527913.1"/>
    <property type="molecule type" value="Genomic_DNA"/>
</dbReference>